<evidence type="ECO:0000256" key="2">
    <source>
        <dbReference type="ARBA" id="ARBA00022670"/>
    </source>
</evidence>
<feature type="chain" id="PRO_5046068564" evidence="6">
    <location>
        <begin position="21"/>
        <end position="491"/>
    </location>
</feature>
<dbReference type="InterPro" id="IPR022398">
    <property type="entry name" value="Peptidase_S8_His-AS"/>
</dbReference>
<keyword evidence="9" id="KW-1185">Reference proteome</keyword>
<reference evidence="8 9" key="1">
    <citation type="submission" date="2020-08" db="EMBL/GenBank/DDBJ databases">
        <title>Genome public.</title>
        <authorList>
            <person name="Liu C."/>
            <person name="Sun Q."/>
        </authorList>
    </citation>
    <scope>NUCLEOTIDE SEQUENCE [LARGE SCALE GENOMIC DNA]</scope>
    <source>
        <strain evidence="8 9">NSJ-56</strain>
    </source>
</reference>
<feature type="active site" description="Charge relay system" evidence="5">
    <location>
        <position position="76"/>
    </location>
</feature>
<keyword evidence="4 5" id="KW-0720">Serine protease</keyword>
<accession>A0ABR7D0X0</accession>
<keyword evidence="3 5" id="KW-0378">Hydrolase</keyword>
<dbReference type="Proteomes" id="UP000646484">
    <property type="component" value="Unassembled WGS sequence"/>
</dbReference>
<name>A0ABR7D0X0_9BACT</name>
<dbReference type="InterPro" id="IPR023828">
    <property type="entry name" value="Peptidase_S8_Ser-AS"/>
</dbReference>
<dbReference type="PRINTS" id="PR00723">
    <property type="entry name" value="SUBTILISIN"/>
</dbReference>
<dbReference type="RefSeq" id="WP_186976054.1">
    <property type="nucleotide sequence ID" value="NZ_JACOOH010000004.1"/>
</dbReference>
<dbReference type="PROSITE" id="PS00138">
    <property type="entry name" value="SUBTILASE_SER"/>
    <property type="match status" value="1"/>
</dbReference>
<protein>
    <submittedName>
        <fullName evidence="8">S8 family peptidase</fullName>
    </submittedName>
</protein>
<keyword evidence="2 5" id="KW-0645">Protease</keyword>
<evidence type="ECO:0000256" key="4">
    <source>
        <dbReference type="ARBA" id="ARBA00022825"/>
    </source>
</evidence>
<keyword evidence="6" id="KW-0732">Signal</keyword>
<sequence length="491" mass="54542">MKIIMFTLVVLFCVAEGVSAQTKGVSTAFKEIKKPPVDWPLLSFSKDSVYGMEVERAYEFLKDKPKKRKVIVAVIDSGTDIDHEDLKANLWVNPKEIPGNGIDDDGNGYVDDIHGWNFLGKSDGTVIGRGVDERNRYFMLHRERYDELFAKKRNKWEEKEFTRSRNLFQTSPVGKIYLELEKAKEEGDEVKIANVEKHFTDLFGPMQDHRPLIGDNLENVNDRFYGNNILWSASLHIRVRDHGTHVAGIIGAERGNGIGIDGVANHVELMIVRAIPDGDEYDKDVANAIRYAVDNGANIINMSFSKWMSPREKWVQKALAYAEKKGVLLVRGAGNSSINADSITLYPKPYIGKRRIRSFLIVGASDVQGNPAIFSNFGQKQVDVFAPGESINSTVSGNKYSQQGGTSMASPMVAGVAAILMAYYPELSAIQVKNIIMQTAVTRRGDTVSRSLGYSLYSETVQIPFASLCIAGGIVNAYEAVKMADQIVNKR</sequence>
<feature type="active site" description="Charge relay system" evidence="5">
    <location>
        <position position="242"/>
    </location>
</feature>
<dbReference type="InterPro" id="IPR036852">
    <property type="entry name" value="Peptidase_S8/S53_dom_sf"/>
</dbReference>
<dbReference type="PANTHER" id="PTHR43399:SF4">
    <property type="entry name" value="CELL WALL-ASSOCIATED PROTEASE"/>
    <property type="match status" value="1"/>
</dbReference>
<dbReference type="Pfam" id="PF00082">
    <property type="entry name" value="Peptidase_S8"/>
    <property type="match status" value="1"/>
</dbReference>
<evidence type="ECO:0000256" key="6">
    <source>
        <dbReference type="SAM" id="SignalP"/>
    </source>
</evidence>
<dbReference type="InterPro" id="IPR034080">
    <property type="entry name" value="Protease_P7-like_dom"/>
</dbReference>
<feature type="active site" description="Charge relay system" evidence="5">
    <location>
        <position position="407"/>
    </location>
</feature>
<evidence type="ECO:0000256" key="5">
    <source>
        <dbReference type="PROSITE-ProRule" id="PRU01240"/>
    </source>
</evidence>
<evidence type="ECO:0000313" key="8">
    <source>
        <dbReference type="EMBL" id="MBC5621579.1"/>
    </source>
</evidence>
<dbReference type="InterPro" id="IPR015500">
    <property type="entry name" value="Peptidase_S8_subtilisin-rel"/>
</dbReference>
<dbReference type="SUPFAM" id="SSF52743">
    <property type="entry name" value="Subtilisin-like"/>
    <property type="match status" value="1"/>
</dbReference>
<gene>
    <name evidence="8" type="ORF">H8S64_10760</name>
</gene>
<dbReference type="PANTHER" id="PTHR43399">
    <property type="entry name" value="SUBTILISIN-RELATED"/>
    <property type="match status" value="1"/>
</dbReference>
<comment type="caution">
    <text evidence="8">The sequence shown here is derived from an EMBL/GenBank/DDBJ whole genome shotgun (WGS) entry which is preliminary data.</text>
</comment>
<comment type="similarity">
    <text evidence="1 5">Belongs to the peptidase S8 family.</text>
</comment>
<dbReference type="CDD" id="cd07483">
    <property type="entry name" value="Peptidases_S8_Subtilisin_Novo-like"/>
    <property type="match status" value="1"/>
</dbReference>
<dbReference type="EMBL" id="JACOOH010000004">
    <property type="protein sequence ID" value="MBC5621579.1"/>
    <property type="molecule type" value="Genomic_DNA"/>
</dbReference>
<dbReference type="Gene3D" id="3.40.50.200">
    <property type="entry name" value="Peptidase S8/S53 domain"/>
    <property type="match status" value="2"/>
</dbReference>
<evidence type="ECO:0000313" key="9">
    <source>
        <dbReference type="Proteomes" id="UP000646484"/>
    </source>
</evidence>
<dbReference type="PROSITE" id="PS00137">
    <property type="entry name" value="SUBTILASE_HIS"/>
    <property type="match status" value="1"/>
</dbReference>
<evidence type="ECO:0000256" key="3">
    <source>
        <dbReference type="ARBA" id="ARBA00022801"/>
    </source>
</evidence>
<feature type="domain" description="Peptidase S8/S53" evidence="7">
    <location>
        <begin position="68"/>
        <end position="454"/>
    </location>
</feature>
<dbReference type="InterPro" id="IPR051048">
    <property type="entry name" value="Peptidase_S8/S53_subtilisin"/>
</dbReference>
<dbReference type="InterPro" id="IPR000209">
    <property type="entry name" value="Peptidase_S8/S53_dom"/>
</dbReference>
<evidence type="ECO:0000256" key="1">
    <source>
        <dbReference type="ARBA" id="ARBA00011073"/>
    </source>
</evidence>
<feature type="signal peptide" evidence="6">
    <location>
        <begin position="1"/>
        <end position="20"/>
    </location>
</feature>
<proteinExistence type="inferred from homology"/>
<organism evidence="8 9">
    <name type="scientific">Butyricimonas hominis</name>
    <dbReference type="NCBI Taxonomy" id="2763032"/>
    <lineage>
        <taxon>Bacteria</taxon>
        <taxon>Pseudomonadati</taxon>
        <taxon>Bacteroidota</taxon>
        <taxon>Bacteroidia</taxon>
        <taxon>Bacteroidales</taxon>
        <taxon>Odoribacteraceae</taxon>
        <taxon>Butyricimonas</taxon>
    </lineage>
</organism>
<dbReference type="PROSITE" id="PS51892">
    <property type="entry name" value="SUBTILASE"/>
    <property type="match status" value="1"/>
</dbReference>
<evidence type="ECO:0000259" key="7">
    <source>
        <dbReference type="Pfam" id="PF00082"/>
    </source>
</evidence>